<feature type="transmembrane region" description="Helical" evidence="13">
    <location>
        <begin position="179"/>
        <end position="201"/>
    </location>
</feature>
<keyword evidence="10" id="KW-0869">Chloride channel</keyword>
<keyword evidence="3" id="KW-0813">Transport</keyword>
<evidence type="ECO:0000259" key="15">
    <source>
        <dbReference type="Pfam" id="PF02932"/>
    </source>
</evidence>
<evidence type="ECO:0000256" key="12">
    <source>
        <dbReference type="ARBA" id="ARBA00023303"/>
    </source>
</evidence>
<evidence type="ECO:0000259" key="14">
    <source>
        <dbReference type="Pfam" id="PF02931"/>
    </source>
</evidence>
<dbReference type="EMBL" id="OU015566">
    <property type="protein sequence ID" value="CAG5104521.1"/>
    <property type="molecule type" value="Genomic_DNA"/>
</dbReference>
<evidence type="ECO:0000256" key="9">
    <source>
        <dbReference type="ARBA" id="ARBA00023136"/>
    </source>
</evidence>
<evidence type="ECO:0000256" key="3">
    <source>
        <dbReference type="ARBA" id="ARBA00022448"/>
    </source>
</evidence>
<dbReference type="InterPro" id="IPR038050">
    <property type="entry name" value="Neuro_actylchol_rec"/>
</dbReference>
<evidence type="ECO:0000313" key="17">
    <source>
        <dbReference type="Proteomes" id="UP001158576"/>
    </source>
</evidence>
<keyword evidence="4" id="KW-1003">Cell membrane</keyword>
<dbReference type="Proteomes" id="UP001158576">
    <property type="component" value="Chromosome 1"/>
</dbReference>
<dbReference type="Gene3D" id="1.20.58.390">
    <property type="entry name" value="Neurotransmitter-gated ion-channel transmembrane domain"/>
    <property type="match status" value="1"/>
</dbReference>
<feature type="domain" description="Neurotransmitter-gated ion-channel ligand-binding" evidence="14">
    <location>
        <begin position="1"/>
        <end position="68"/>
    </location>
</feature>
<evidence type="ECO:0000256" key="8">
    <source>
        <dbReference type="ARBA" id="ARBA00023065"/>
    </source>
</evidence>
<reference evidence="16 17" key="1">
    <citation type="submission" date="2021-04" db="EMBL/GenBank/DDBJ databases">
        <authorList>
            <person name="Bliznina A."/>
        </authorList>
    </citation>
    <scope>NUCLEOTIDE SEQUENCE [LARGE SCALE GENOMIC DNA]</scope>
</reference>
<gene>
    <name evidence="16" type="ORF">OKIOD_LOCUS10064</name>
</gene>
<name>A0ABN7SMH6_OIKDI</name>
<keyword evidence="7 13" id="KW-1133">Transmembrane helix</keyword>
<evidence type="ECO:0000256" key="5">
    <source>
        <dbReference type="ARBA" id="ARBA00022692"/>
    </source>
</evidence>
<keyword evidence="11" id="KW-0868">Chloride</keyword>
<dbReference type="Pfam" id="PF02931">
    <property type="entry name" value="Neur_chan_LBD"/>
    <property type="match status" value="1"/>
</dbReference>
<protein>
    <submittedName>
        <fullName evidence="16">Oidioi.mRNA.OKI2018_I69.chr1.g1299.t1.cds</fullName>
    </submittedName>
</protein>
<dbReference type="InterPro" id="IPR006029">
    <property type="entry name" value="Neurotrans-gated_channel_TM"/>
</dbReference>
<evidence type="ECO:0000256" key="13">
    <source>
        <dbReference type="SAM" id="Phobius"/>
    </source>
</evidence>
<evidence type="ECO:0000256" key="2">
    <source>
        <dbReference type="ARBA" id="ARBA00004236"/>
    </source>
</evidence>
<keyword evidence="9 13" id="KW-0472">Membrane</keyword>
<keyword evidence="12" id="KW-0407">Ion channel</keyword>
<feature type="transmembrane region" description="Helical" evidence="13">
    <location>
        <begin position="213"/>
        <end position="231"/>
    </location>
</feature>
<keyword evidence="8" id="KW-0406">Ion transport</keyword>
<proteinExistence type="predicted"/>
<keyword evidence="6" id="KW-0732">Signal</keyword>
<evidence type="ECO:0000256" key="10">
    <source>
        <dbReference type="ARBA" id="ARBA00023173"/>
    </source>
</evidence>
<keyword evidence="5 13" id="KW-0812">Transmembrane</keyword>
<accession>A0ABN7SMH6</accession>
<evidence type="ECO:0000256" key="6">
    <source>
        <dbReference type="ARBA" id="ARBA00022729"/>
    </source>
</evidence>
<dbReference type="InterPro" id="IPR036734">
    <property type="entry name" value="Neur_chan_lig-bd_sf"/>
</dbReference>
<keyword evidence="17" id="KW-1185">Reference proteome</keyword>
<dbReference type="SUPFAM" id="SSF90112">
    <property type="entry name" value="Neurotransmitter-gated ion-channel transmembrane pore"/>
    <property type="match status" value="1"/>
</dbReference>
<dbReference type="CDD" id="cd19049">
    <property type="entry name" value="LGIC_TM_anion"/>
    <property type="match status" value="1"/>
</dbReference>
<dbReference type="InterPro" id="IPR036719">
    <property type="entry name" value="Neuro-gated_channel_TM_sf"/>
</dbReference>
<dbReference type="PRINTS" id="PR00253">
    <property type="entry name" value="GABAARECEPTR"/>
</dbReference>
<dbReference type="SUPFAM" id="SSF63712">
    <property type="entry name" value="Nicotinic receptor ligand binding domain-like"/>
    <property type="match status" value="1"/>
</dbReference>
<feature type="transmembrane region" description="Helical" evidence="13">
    <location>
        <begin position="116"/>
        <end position="140"/>
    </location>
</feature>
<evidence type="ECO:0000256" key="7">
    <source>
        <dbReference type="ARBA" id="ARBA00022989"/>
    </source>
</evidence>
<dbReference type="Gene3D" id="2.70.170.10">
    <property type="entry name" value="Neurotransmitter-gated ion-channel ligand-binding domain"/>
    <property type="match status" value="1"/>
</dbReference>
<sequence length="261" mass="30158">MNIFVSSIDSVEETTMDFGLTYILRMEWQDPRMLFSYIPGEKTFRNRTILNFDLKVLDKLWIPDVQFEWLEDAINVRKIELPQHTLEGLHIGKCQCARGSFSCVEAKFFLSRQMGYYLIQAYIPTMLIVMLSWISFWISITATPARVSLGITTVLTITSQRSALSKALPMVSYVMSIDIWMSICMAYVFAAVVEYAIANFINKPDIDRIARRAFPLSFMLVSLTYYSYYTFCANELPQLMEQVTHIVGEDGIRKIKEFTNS</sequence>
<dbReference type="InterPro" id="IPR006201">
    <property type="entry name" value="Neur_channel"/>
</dbReference>
<organism evidence="16 17">
    <name type="scientific">Oikopleura dioica</name>
    <name type="common">Tunicate</name>
    <dbReference type="NCBI Taxonomy" id="34765"/>
    <lineage>
        <taxon>Eukaryota</taxon>
        <taxon>Metazoa</taxon>
        <taxon>Chordata</taxon>
        <taxon>Tunicata</taxon>
        <taxon>Appendicularia</taxon>
        <taxon>Copelata</taxon>
        <taxon>Oikopleuridae</taxon>
        <taxon>Oikopleura</taxon>
    </lineage>
</organism>
<evidence type="ECO:0000256" key="1">
    <source>
        <dbReference type="ARBA" id="ARBA00004141"/>
    </source>
</evidence>
<dbReference type="PANTHER" id="PTHR18945">
    <property type="entry name" value="NEUROTRANSMITTER GATED ION CHANNEL"/>
    <property type="match status" value="1"/>
</dbReference>
<evidence type="ECO:0000256" key="11">
    <source>
        <dbReference type="ARBA" id="ARBA00023214"/>
    </source>
</evidence>
<comment type="subcellular location">
    <subcellularLocation>
        <location evidence="2">Cell membrane</location>
    </subcellularLocation>
    <subcellularLocation>
        <location evidence="1">Membrane</location>
        <topology evidence="1">Multi-pass membrane protein</topology>
    </subcellularLocation>
</comment>
<dbReference type="InterPro" id="IPR006202">
    <property type="entry name" value="Neur_chan_lig-bd"/>
</dbReference>
<evidence type="ECO:0000313" key="16">
    <source>
        <dbReference type="EMBL" id="CAG5104521.1"/>
    </source>
</evidence>
<dbReference type="Pfam" id="PF02932">
    <property type="entry name" value="Neur_chan_memb"/>
    <property type="match status" value="1"/>
</dbReference>
<evidence type="ECO:0000256" key="4">
    <source>
        <dbReference type="ARBA" id="ARBA00022475"/>
    </source>
</evidence>
<feature type="domain" description="Neurotransmitter-gated ion-channel transmembrane" evidence="15">
    <location>
        <begin position="122"/>
        <end position="202"/>
    </location>
</feature>
<dbReference type="InterPro" id="IPR006028">
    <property type="entry name" value="GABAA/Glycine_rcpt"/>
</dbReference>